<reference evidence="1" key="1">
    <citation type="submission" date="2014-07" db="EMBL/GenBank/DDBJ databases">
        <authorList>
            <person name="Martin A.A"/>
            <person name="De Silva N."/>
        </authorList>
    </citation>
    <scope>NUCLEOTIDE SEQUENCE</scope>
</reference>
<evidence type="ECO:0000313" key="1">
    <source>
        <dbReference type="Proteomes" id="UP000035680"/>
    </source>
</evidence>
<dbReference type="PANTHER" id="PTHR43084:SF1">
    <property type="entry name" value="PERSULFIDE DIOXYGENASE ETHE1, MITOCHONDRIAL"/>
    <property type="match status" value="1"/>
</dbReference>
<dbReference type="WBParaSite" id="SVE_0000434166.1">
    <property type="protein sequence ID" value="SVE_0000434166.1"/>
    <property type="gene ID" value="SVE_0000434166"/>
</dbReference>
<dbReference type="AlphaFoldDB" id="A0A0K0ETV6"/>
<sequence>LQKAKNAAISNLVLKTVERDTKYNKELDLNLIYGINTYIHADHITGTGLLKNNISFYKICFNLKIGEINLNFKPTSGTYARL</sequence>
<dbReference type="InterPro" id="IPR036866">
    <property type="entry name" value="RibonucZ/Hydroxyglut_hydro"/>
</dbReference>
<protein>
    <submittedName>
        <fullName evidence="2">Persulfide dioxygenase ETHE1, mitochondrial (inferred by orthology to a human protein)</fullName>
    </submittedName>
</protein>
<dbReference type="GO" id="GO:0050313">
    <property type="term" value="F:sulfur dioxygenase activity"/>
    <property type="evidence" value="ECO:0007669"/>
    <property type="project" value="TreeGrafter"/>
</dbReference>
<name>A0A0K0ETV6_STRVS</name>
<dbReference type="GO" id="GO:0070813">
    <property type="term" value="P:hydrogen sulfide metabolic process"/>
    <property type="evidence" value="ECO:0007669"/>
    <property type="project" value="TreeGrafter"/>
</dbReference>
<proteinExistence type="predicted"/>
<accession>A0A0K0ETV6</accession>
<dbReference type="Gene3D" id="3.60.15.10">
    <property type="entry name" value="Ribonuclease Z/Hydroxyacylglutathione hydrolase-like"/>
    <property type="match status" value="1"/>
</dbReference>
<reference evidence="2" key="2">
    <citation type="submission" date="2015-08" db="UniProtKB">
        <authorList>
            <consortium name="WormBaseParasite"/>
        </authorList>
    </citation>
    <scope>IDENTIFICATION</scope>
</reference>
<keyword evidence="1" id="KW-1185">Reference proteome</keyword>
<dbReference type="STRING" id="75913.A0A0K0ETV6"/>
<organism evidence="1 2">
    <name type="scientific">Strongyloides venezuelensis</name>
    <name type="common">Threadworm</name>
    <dbReference type="NCBI Taxonomy" id="75913"/>
    <lineage>
        <taxon>Eukaryota</taxon>
        <taxon>Metazoa</taxon>
        <taxon>Ecdysozoa</taxon>
        <taxon>Nematoda</taxon>
        <taxon>Chromadorea</taxon>
        <taxon>Rhabditida</taxon>
        <taxon>Tylenchina</taxon>
        <taxon>Panagrolaimomorpha</taxon>
        <taxon>Strongyloidoidea</taxon>
        <taxon>Strongyloididae</taxon>
        <taxon>Strongyloides</taxon>
    </lineage>
</organism>
<dbReference type="GO" id="GO:0005739">
    <property type="term" value="C:mitochondrion"/>
    <property type="evidence" value="ECO:0007669"/>
    <property type="project" value="TreeGrafter"/>
</dbReference>
<dbReference type="PANTHER" id="PTHR43084">
    <property type="entry name" value="PERSULFIDE DIOXYGENASE ETHE1"/>
    <property type="match status" value="1"/>
</dbReference>
<evidence type="ECO:0000313" key="2">
    <source>
        <dbReference type="WBParaSite" id="SVE_0000434166.1"/>
    </source>
</evidence>
<dbReference type="InterPro" id="IPR051682">
    <property type="entry name" value="Mito_Persulfide_Diox"/>
</dbReference>
<dbReference type="Proteomes" id="UP000035680">
    <property type="component" value="Unassembled WGS sequence"/>
</dbReference>
<dbReference type="GO" id="GO:0006749">
    <property type="term" value="P:glutathione metabolic process"/>
    <property type="evidence" value="ECO:0007669"/>
    <property type="project" value="TreeGrafter"/>
</dbReference>